<sequence length="113" mass="12304">MPALLGIPALFRFLIGLVPLGIGYFSSFLARLATRTGLLAVALIGALITFISMVVQWIGEVAYSYVPADYSNFLSSVLPDDTTHCITVIMSVKIAVLTFDLKDRFISMSDKVI</sequence>
<feature type="transmembrane region" description="Helical" evidence="1">
    <location>
        <begin position="37"/>
        <end position="58"/>
    </location>
</feature>
<proteinExistence type="predicted"/>
<evidence type="ECO:0000256" key="1">
    <source>
        <dbReference type="SAM" id="Phobius"/>
    </source>
</evidence>
<gene>
    <name evidence="2" type="ORF">D5912_24520</name>
</gene>
<name>A0A5X0DXF0_SALEN</name>
<feature type="transmembrane region" description="Helical" evidence="1">
    <location>
        <begin position="6"/>
        <end position="25"/>
    </location>
</feature>
<evidence type="ECO:0000313" key="2">
    <source>
        <dbReference type="EMBL" id="EBY7052055.1"/>
    </source>
</evidence>
<dbReference type="EMBL" id="AAHOUJ010000033">
    <property type="protein sequence ID" value="EBY7052055.1"/>
    <property type="molecule type" value="Genomic_DNA"/>
</dbReference>
<keyword evidence="1" id="KW-1133">Transmembrane helix</keyword>
<protein>
    <submittedName>
        <fullName evidence="2">Head virion protein G6P</fullName>
    </submittedName>
</protein>
<comment type="caution">
    <text evidence="2">The sequence shown here is derived from an EMBL/GenBank/DDBJ whole genome shotgun (WGS) entry which is preliminary data.</text>
</comment>
<dbReference type="AlphaFoldDB" id="A0A5X0DXF0"/>
<accession>A0A5X0DXF0</accession>
<reference evidence="2" key="1">
    <citation type="submission" date="2018-09" db="EMBL/GenBank/DDBJ databases">
        <authorList>
            <person name="Ashton P.M."/>
            <person name="Dallman T."/>
            <person name="Nair S."/>
            <person name="De Pinna E."/>
            <person name="Peters T."/>
            <person name="Grant K."/>
        </authorList>
    </citation>
    <scope>NUCLEOTIDE SEQUENCE</scope>
    <source>
        <strain evidence="2">574261</strain>
    </source>
</reference>
<keyword evidence="1" id="KW-0472">Membrane</keyword>
<keyword evidence="1" id="KW-0812">Transmembrane</keyword>
<organism evidence="2">
    <name type="scientific">Salmonella enteritidis</name>
    <dbReference type="NCBI Taxonomy" id="149539"/>
    <lineage>
        <taxon>Bacteria</taxon>
        <taxon>Pseudomonadati</taxon>
        <taxon>Pseudomonadota</taxon>
        <taxon>Gammaproteobacteria</taxon>
        <taxon>Enterobacterales</taxon>
        <taxon>Enterobacteriaceae</taxon>
        <taxon>Salmonella</taxon>
    </lineage>
</organism>